<evidence type="ECO:0000256" key="13">
    <source>
        <dbReference type="SAM" id="SignalP"/>
    </source>
</evidence>
<dbReference type="Gene3D" id="3.40.190.10">
    <property type="entry name" value="Periplasmic binding protein-like II"/>
    <property type="match status" value="1"/>
</dbReference>
<keyword evidence="6 12" id="KW-0472">Membrane</keyword>
<dbReference type="GO" id="GO:0038023">
    <property type="term" value="F:signaling receptor activity"/>
    <property type="evidence" value="ECO:0007669"/>
    <property type="project" value="InterPro"/>
</dbReference>
<dbReference type="GO" id="GO:0005886">
    <property type="term" value="C:plasma membrane"/>
    <property type="evidence" value="ECO:0007669"/>
    <property type="project" value="UniProtKB-SubCell"/>
</dbReference>
<feature type="signal peptide" evidence="13">
    <location>
        <begin position="1"/>
        <end position="18"/>
    </location>
</feature>
<reference evidence="16" key="1">
    <citation type="submission" date="2020-06" db="EMBL/GenBank/DDBJ databases">
        <authorList>
            <person name="Sheng S."/>
        </authorList>
    </citation>
    <scope>NUCLEOTIDE SEQUENCE</scope>
    <source>
        <tissue evidence="16">Antenna</tissue>
    </source>
</reference>
<feature type="binding site" evidence="9">
    <location>
        <position position="303"/>
    </location>
    <ligand>
        <name>L-glutamate</name>
        <dbReference type="ChEBI" id="CHEBI:29985"/>
    </ligand>
</feature>
<evidence type="ECO:0000256" key="7">
    <source>
        <dbReference type="ARBA" id="ARBA00023170"/>
    </source>
</evidence>
<feature type="transmembrane region" description="Helical" evidence="12">
    <location>
        <begin position="414"/>
        <end position="438"/>
    </location>
</feature>
<keyword evidence="8" id="KW-0325">Glycoprotein</keyword>
<dbReference type="GO" id="GO:0050906">
    <property type="term" value="P:detection of stimulus involved in sensory perception"/>
    <property type="evidence" value="ECO:0007669"/>
    <property type="project" value="UniProtKB-ARBA"/>
</dbReference>
<dbReference type="AlphaFoldDB" id="A0A7G8Z9I5"/>
<feature type="domain" description="Ionotropic receptor 75a N-terminal" evidence="15">
    <location>
        <begin position="46"/>
        <end position="218"/>
    </location>
</feature>
<dbReference type="InterPro" id="IPR052192">
    <property type="entry name" value="Insect_Ionotropic_Sensory_Rcpt"/>
</dbReference>
<comment type="similarity">
    <text evidence="2">Belongs to the glutamate-gated ion channel (TC 1.A.10.1) family.</text>
</comment>
<evidence type="ECO:0000256" key="9">
    <source>
        <dbReference type="PIRSR" id="PIRSR601508-1"/>
    </source>
</evidence>
<comment type="subcellular location">
    <subcellularLocation>
        <location evidence="1">Cell membrane</location>
        <topology evidence="1">Multi-pass membrane protein</topology>
    </subcellularLocation>
</comment>
<feature type="site" description="Crucial to convey clamshell closure to channel opening" evidence="10">
    <location>
        <position position="445"/>
    </location>
</feature>
<sequence length="652" mass="74363">MKNFAKLIFICLVISSEAHKIDQTIGEFIIDVTSSMYMRSSFTAFFCIDTTDAIIFSRQISRRQVMHEIIHDLKNINLTNLLTKISSQSFFILDFDCPNVEEFLLQMDLNEMFIAPNKWLILQNLENFPDKNLTLTINTEDFKRYFEALQVYPDSEVTVGQRIDENFINIISMYRPGPSGNIILEDRGFWSDLEGLQISDKNPTSRRRQDLQGTHLKSCLVMTDLDTLNHLSDYKDKQIDAVTKANYIWVQHLVNRMNATIDFTWRNTWGYQDKNGTWGGMIGLLDRGEIDIGGTATFLISSRIGVVDYVQLYTPVGSRFVFRRPPLSYVTNLFTLPFEQSVWIAIGILLIVVSILLSLTMRWEWARIMESPSKYHLGGELESKPTASDNFLILLGAVAQQGFEYLPRTISSRIIIIMLLIAAFSLYASYTANIVALLQSTSDSINTIEDLMNSGLKVATYDIVYNRYYFGSFEDPVRKEFSQKLIANKSSAWLTLEEGVARLRQGLFAFHMDTSAGYDLVQKTFEEDEKCGLSEIDMLNVLNPMLVIKHQSPYSEIIRVGALWVQETGLTGHDVPRLFSKMPKCSGQTSFVNVGMTECRAAMLTIVYGMIASVGLFFMEILWHKCSRNDEIDEEVMEASEESPDPEIQSLE</sequence>
<dbReference type="EMBL" id="MT671106">
    <property type="protein sequence ID" value="QNL15110.1"/>
    <property type="molecule type" value="mRNA"/>
</dbReference>
<feature type="disulfide bond" evidence="11">
    <location>
        <begin position="531"/>
        <end position="585"/>
    </location>
</feature>
<evidence type="ECO:0000259" key="15">
    <source>
        <dbReference type="Pfam" id="PF24576"/>
    </source>
</evidence>
<gene>
    <name evidence="16" type="primary">IR75u</name>
</gene>
<evidence type="ECO:0000256" key="3">
    <source>
        <dbReference type="ARBA" id="ARBA00022475"/>
    </source>
</evidence>
<dbReference type="InterPro" id="IPR057074">
    <property type="entry name" value="IR75A_N"/>
</dbReference>
<feature type="chain" id="PRO_5028899863" evidence="13">
    <location>
        <begin position="19"/>
        <end position="652"/>
    </location>
</feature>
<evidence type="ECO:0000256" key="8">
    <source>
        <dbReference type="ARBA" id="ARBA00023180"/>
    </source>
</evidence>
<keyword evidence="7 16" id="KW-0675">Receptor</keyword>
<dbReference type="GO" id="GO:0015276">
    <property type="term" value="F:ligand-gated monoatomic ion channel activity"/>
    <property type="evidence" value="ECO:0007669"/>
    <property type="project" value="InterPro"/>
</dbReference>
<evidence type="ECO:0000256" key="5">
    <source>
        <dbReference type="ARBA" id="ARBA00022989"/>
    </source>
</evidence>
<evidence type="ECO:0000256" key="2">
    <source>
        <dbReference type="ARBA" id="ARBA00008685"/>
    </source>
</evidence>
<dbReference type="InterPro" id="IPR001320">
    <property type="entry name" value="Iontro_rcpt_C"/>
</dbReference>
<proteinExistence type="evidence at transcript level"/>
<dbReference type="Pfam" id="PF00060">
    <property type="entry name" value="Lig_chan"/>
    <property type="match status" value="1"/>
</dbReference>
<evidence type="ECO:0000256" key="6">
    <source>
        <dbReference type="ARBA" id="ARBA00023136"/>
    </source>
</evidence>
<dbReference type="PRINTS" id="PR00177">
    <property type="entry name" value="NMDARECEPTOR"/>
</dbReference>
<keyword evidence="4 12" id="KW-0812">Transmembrane</keyword>
<accession>A0A7G8Z9I5</accession>
<feature type="transmembrane region" description="Helical" evidence="12">
    <location>
        <begin position="601"/>
        <end position="623"/>
    </location>
</feature>
<dbReference type="PANTHER" id="PTHR42643:SF33">
    <property type="entry name" value="GLUTAMATE RECEPTOR 2-LIKE PROTEIN"/>
    <property type="match status" value="1"/>
</dbReference>
<evidence type="ECO:0000256" key="1">
    <source>
        <dbReference type="ARBA" id="ARBA00004651"/>
    </source>
</evidence>
<evidence type="ECO:0000313" key="16">
    <source>
        <dbReference type="EMBL" id="QNL15110.1"/>
    </source>
</evidence>
<name>A0A7G8Z9I5_9HYME</name>
<dbReference type="PANTHER" id="PTHR42643">
    <property type="entry name" value="IONOTROPIC RECEPTOR 20A-RELATED"/>
    <property type="match status" value="1"/>
</dbReference>
<evidence type="ECO:0000259" key="14">
    <source>
        <dbReference type="Pfam" id="PF00060"/>
    </source>
</evidence>
<dbReference type="Gene3D" id="1.10.287.70">
    <property type="match status" value="1"/>
</dbReference>
<evidence type="ECO:0000256" key="4">
    <source>
        <dbReference type="ARBA" id="ARBA00022692"/>
    </source>
</evidence>
<protein>
    <submittedName>
        <fullName evidence="16">Ionotropic receptor 75u</fullName>
    </submittedName>
</protein>
<dbReference type="SUPFAM" id="SSF53850">
    <property type="entry name" value="Periplasmic binding protein-like II"/>
    <property type="match status" value="1"/>
</dbReference>
<feature type="domain" description="Ionotropic glutamate receptor C-terminal" evidence="14">
    <location>
        <begin position="340"/>
        <end position="555"/>
    </location>
</feature>
<keyword evidence="3" id="KW-1003">Cell membrane</keyword>
<evidence type="ECO:0000256" key="12">
    <source>
        <dbReference type="SAM" id="Phobius"/>
    </source>
</evidence>
<dbReference type="Pfam" id="PF24576">
    <property type="entry name" value="IR75A_N"/>
    <property type="match status" value="1"/>
</dbReference>
<keyword evidence="5 12" id="KW-1133">Transmembrane helix</keyword>
<organism evidence="16">
    <name type="scientific">Aulacocentrum confusum</name>
    <dbReference type="NCBI Taxonomy" id="2767324"/>
    <lineage>
        <taxon>Eukaryota</taxon>
        <taxon>Metazoa</taxon>
        <taxon>Ecdysozoa</taxon>
        <taxon>Arthropoda</taxon>
        <taxon>Hexapoda</taxon>
        <taxon>Insecta</taxon>
        <taxon>Pterygota</taxon>
        <taxon>Neoptera</taxon>
        <taxon>Endopterygota</taxon>
        <taxon>Hymenoptera</taxon>
        <taxon>Apocrita</taxon>
        <taxon>Ichneumonoidea</taxon>
        <taxon>Braconidae</taxon>
        <taxon>Macrocentrinae</taxon>
        <taxon>Aulacocentrum</taxon>
    </lineage>
</organism>
<evidence type="ECO:0000256" key="11">
    <source>
        <dbReference type="PIRSR" id="PIRSR601508-3"/>
    </source>
</evidence>
<feature type="transmembrane region" description="Helical" evidence="12">
    <location>
        <begin position="342"/>
        <end position="361"/>
    </location>
</feature>
<dbReference type="InterPro" id="IPR001508">
    <property type="entry name" value="Iono_Glu_rcpt_met"/>
</dbReference>
<keyword evidence="11" id="KW-1015">Disulfide bond</keyword>
<feature type="binding site" evidence="9">
    <location>
        <position position="513"/>
    </location>
    <ligand>
        <name>L-glutamate</name>
        <dbReference type="ChEBI" id="CHEBI:29985"/>
    </ligand>
</feature>
<keyword evidence="13" id="KW-0732">Signal</keyword>
<evidence type="ECO:0000256" key="10">
    <source>
        <dbReference type="PIRSR" id="PIRSR601508-2"/>
    </source>
</evidence>